<feature type="domain" description="NADPH-dependent FMN reductase-like" evidence="1">
    <location>
        <begin position="7"/>
        <end position="153"/>
    </location>
</feature>
<keyword evidence="3" id="KW-1185">Reference proteome</keyword>
<evidence type="ECO:0000259" key="1">
    <source>
        <dbReference type="Pfam" id="PF03358"/>
    </source>
</evidence>
<evidence type="ECO:0000313" key="2">
    <source>
        <dbReference type="EMBL" id="GAP27481.1"/>
    </source>
</evidence>
<protein>
    <submittedName>
        <fullName evidence="2">FMN reductase</fullName>
    </submittedName>
</protein>
<dbReference type="PANTHER" id="PTHR30543">
    <property type="entry name" value="CHROMATE REDUCTASE"/>
    <property type="match status" value="1"/>
</dbReference>
<dbReference type="Gene3D" id="3.40.50.360">
    <property type="match status" value="1"/>
</dbReference>
<accession>A0ABC9YQ31</accession>
<gene>
    <name evidence="2" type="ORF">NSK11_contig00018-0073</name>
</gene>
<organism evidence="2 3">
    <name type="scientific">Nocardia seriolae</name>
    <dbReference type="NCBI Taxonomy" id="37332"/>
    <lineage>
        <taxon>Bacteria</taxon>
        <taxon>Bacillati</taxon>
        <taxon>Actinomycetota</taxon>
        <taxon>Actinomycetes</taxon>
        <taxon>Mycobacteriales</taxon>
        <taxon>Nocardiaceae</taxon>
        <taxon>Nocardia</taxon>
    </lineage>
</organism>
<proteinExistence type="predicted"/>
<dbReference type="AlphaFoldDB" id="A0ABC9YQ31"/>
<name>A0ABC9YQ31_9NOCA</name>
<sequence>MIIMSQTRILVLVGSLRAASINRRLAEAAVKTAPEGVELAIYERLGEMPFYNEDIDAEGEVPAAAQALRDAVAASDAVLLVTPEYNGTLPAVLKNGIDWASRPYGAGALKGRPAAVISASISPNAAKWSHDDAVKALGVAGAEVVEEASLNFGTIGRRFVETHPADDAEAITQLAATVHLLAQAVNARANV</sequence>
<dbReference type="Proteomes" id="UP000037179">
    <property type="component" value="Unassembled WGS sequence"/>
</dbReference>
<dbReference type="PANTHER" id="PTHR30543:SF21">
    <property type="entry name" value="NAD(P)H-DEPENDENT FMN REDUCTASE LOT6"/>
    <property type="match status" value="1"/>
</dbReference>
<dbReference type="EMBL" id="BBYQ01000018">
    <property type="protein sequence ID" value="GAP27481.1"/>
    <property type="molecule type" value="Genomic_DNA"/>
</dbReference>
<dbReference type="SUPFAM" id="SSF52218">
    <property type="entry name" value="Flavoproteins"/>
    <property type="match status" value="1"/>
</dbReference>
<dbReference type="InterPro" id="IPR005025">
    <property type="entry name" value="FMN_Rdtase-like_dom"/>
</dbReference>
<dbReference type="Pfam" id="PF03358">
    <property type="entry name" value="FMN_red"/>
    <property type="match status" value="1"/>
</dbReference>
<comment type="caution">
    <text evidence="2">The sequence shown here is derived from an EMBL/GenBank/DDBJ whole genome shotgun (WGS) entry which is preliminary data.</text>
</comment>
<evidence type="ECO:0000313" key="3">
    <source>
        <dbReference type="Proteomes" id="UP000037179"/>
    </source>
</evidence>
<reference evidence="3" key="1">
    <citation type="submission" date="2015-07" db="EMBL/GenBank/DDBJ databases">
        <title>Nocardia seriolae U-1 whole genome shotgun sequence.</title>
        <authorList>
            <person name="Imajoh M."/>
            <person name="Fukumoto Y."/>
            <person name="Sukeda M."/>
            <person name="Yamane J."/>
            <person name="Yamasaki K."/>
            <person name="Shimizu M."/>
            <person name="Ohnishi K."/>
            <person name="Oshima S."/>
        </authorList>
    </citation>
    <scope>NUCLEOTIDE SEQUENCE [LARGE SCALE GENOMIC DNA]</scope>
    <source>
        <strain evidence="3">U-1</strain>
    </source>
</reference>
<reference evidence="2 3" key="2">
    <citation type="journal article" date="2016" name="Genome Announc.">
        <title>Draft Genome Sequence of Erythromycin- and Oxytetracycline-Sensitive Nocardia seriolae Strain U-1 (NBRC 110359).</title>
        <authorList>
            <person name="Imajoh M."/>
            <person name="Sukeda M."/>
            <person name="Shimizu M."/>
            <person name="Yamane J."/>
            <person name="Ohnishi K."/>
            <person name="Oshima S."/>
        </authorList>
    </citation>
    <scope>NUCLEOTIDE SEQUENCE [LARGE SCALE GENOMIC DNA]</scope>
    <source>
        <strain evidence="2 3">U-1</strain>
    </source>
</reference>
<dbReference type="InterPro" id="IPR029039">
    <property type="entry name" value="Flavoprotein-like_sf"/>
</dbReference>
<dbReference type="InterPro" id="IPR050712">
    <property type="entry name" value="NAD(P)H-dep_reductase"/>
</dbReference>